<keyword evidence="1 4" id="KW-0963">Cytoplasm</keyword>
<feature type="domain" description="UreE urease accessory N-terminal" evidence="6">
    <location>
        <begin position="8"/>
        <end position="71"/>
    </location>
</feature>
<accession>A0ABX2BZU6</accession>
<dbReference type="InterPro" id="IPR012406">
    <property type="entry name" value="UreE"/>
</dbReference>
<keyword evidence="2 4" id="KW-0533">Nickel</keyword>
<dbReference type="Proteomes" id="UP000652198">
    <property type="component" value="Unassembled WGS sequence"/>
</dbReference>
<dbReference type="SMART" id="SM00988">
    <property type="entry name" value="UreE_N"/>
    <property type="match status" value="1"/>
</dbReference>
<evidence type="ECO:0000256" key="2">
    <source>
        <dbReference type="ARBA" id="ARBA00022596"/>
    </source>
</evidence>
<keyword evidence="8" id="KW-1185">Reference proteome</keyword>
<comment type="function">
    <text evidence="4">Involved in urease metallocenter assembly. Binds nickel. Probably functions as a nickel donor during metallocenter assembly.</text>
</comment>
<evidence type="ECO:0000313" key="8">
    <source>
        <dbReference type="Proteomes" id="UP000652198"/>
    </source>
</evidence>
<dbReference type="InterPro" id="IPR004029">
    <property type="entry name" value="UreE_N"/>
</dbReference>
<evidence type="ECO:0000256" key="5">
    <source>
        <dbReference type="SAM" id="MobiDB-lite"/>
    </source>
</evidence>
<sequence>MRTIDKLIAPHLKLAPVLVKRAPTLTLAFDDRRKSRLAATLDNGEEIALLLPRGTVLRDGDVLIVDDGGLVRVVAAPEAVLVVRAKDALTLTRAAYHLGNRHTPVEVGADYLKLEYDPVLADMLKRIGATVDQVTMPFQPESGAYGGGHKHGHDETFAEDYALAQQVFDEHHGHEHSHDHEHGRSHSPSHDHEHGHNHSPSHDHEPGHSRGPSNDHEHGHDHSDHEHGHSHAQGHEHDHDDGDHVHDESCGHGHHHHHAHR</sequence>
<gene>
    <name evidence="4 7" type="primary">ureE</name>
    <name evidence="7" type="ORF">GNZ12_33985</name>
</gene>
<dbReference type="HAMAP" id="MF_00822">
    <property type="entry name" value="UreE"/>
    <property type="match status" value="1"/>
</dbReference>
<dbReference type="Pfam" id="PF02814">
    <property type="entry name" value="UreE_N"/>
    <property type="match status" value="1"/>
</dbReference>
<comment type="subcellular location">
    <subcellularLocation>
        <location evidence="4">Cytoplasm</location>
    </subcellularLocation>
</comment>
<protein>
    <recommendedName>
        <fullName evidence="4">Urease accessory protein UreE</fullName>
    </recommendedName>
</protein>
<dbReference type="NCBIfam" id="NF009762">
    <property type="entry name" value="PRK13263.1"/>
    <property type="match status" value="1"/>
</dbReference>
<dbReference type="PRINTS" id="PR00334">
    <property type="entry name" value="KININOGEN"/>
</dbReference>
<dbReference type="Gene3D" id="3.30.70.790">
    <property type="entry name" value="UreE, C-terminal domain"/>
    <property type="match status" value="1"/>
</dbReference>
<keyword evidence="3 4" id="KW-0143">Chaperone</keyword>
<dbReference type="CDD" id="cd00571">
    <property type="entry name" value="UreE"/>
    <property type="match status" value="1"/>
</dbReference>
<dbReference type="InterPro" id="IPR036118">
    <property type="entry name" value="UreE_N_sf"/>
</dbReference>
<evidence type="ECO:0000313" key="7">
    <source>
        <dbReference type="EMBL" id="NPT46249.1"/>
    </source>
</evidence>
<dbReference type="Gene3D" id="2.60.260.20">
    <property type="entry name" value="Urease metallochaperone UreE, N-terminal domain"/>
    <property type="match status" value="1"/>
</dbReference>
<dbReference type="EMBL" id="WOEY01000132">
    <property type="protein sequence ID" value="NPT46249.1"/>
    <property type="molecule type" value="Genomic_DNA"/>
</dbReference>
<feature type="compositionally biased region" description="Basic and acidic residues" evidence="5">
    <location>
        <begin position="171"/>
        <end position="251"/>
    </location>
</feature>
<reference evidence="7 8" key="1">
    <citation type="submission" date="2019-11" db="EMBL/GenBank/DDBJ databases">
        <title>Metabolism of dissolved organic matter in forest soils.</title>
        <authorList>
            <person name="Cyle K.T."/>
            <person name="Wilhelm R.C."/>
            <person name="Martinez C.E."/>
        </authorList>
    </citation>
    <scope>NUCLEOTIDE SEQUENCE [LARGE SCALE GENOMIC DNA]</scope>
    <source>
        <strain evidence="7 8">1N</strain>
    </source>
</reference>
<dbReference type="SUPFAM" id="SSF69287">
    <property type="entry name" value="Urease metallochaperone UreE, N-terminal domain"/>
    <property type="match status" value="1"/>
</dbReference>
<name>A0ABX2BZU6_9BURK</name>
<dbReference type="SUPFAM" id="SSF69737">
    <property type="entry name" value="Urease metallochaperone UreE, C-terminal domain"/>
    <property type="match status" value="1"/>
</dbReference>
<comment type="similarity">
    <text evidence="4">Belongs to the UreE family.</text>
</comment>
<comment type="caution">
    <text evidence="7">The sequence shown here is derived from an EMBL/GenBank/DDBJ whole genome shotgun (WGS) entry which is preliminary data.</text>
</comment>
<evidence type="ECO:0000256" key="4">
    <source>
        <dbReference type="HAMAP-Rule" id="MF_00822"/>
    </source>
</evidence>
<organism evidence="7 8">
    <name type="scientific">Paraburkholderia solitsugae</name>
    <dbReference type="NCBI Taxonomy" id="2675748"/>
    <lineage>
        <taxon>Bacteria</taxon>
        <taxon>Pseudomonadati</taxon>
        <taxon>Pseudomonadota</taxon>
        <taxon>Betaproteobacteria</taxon>
        <taxon>Burkholderiales</taxon>
        <taxon>Burkholderiaceae</taxon>
        <taxon>Paraburkholderia</taxon>
    </lineage>
</organism>
<feature type="compositionally biased region" description="Basic residues" evidence="5">
    <location>
        <begin position="252"/>
        <end position="261"/>
    </location>
</feature>
<feature type="region of interest" description="Disordered" evidence="5">
    <location>
        <begin position="171"/>
        <end position="261"/>
    </location>
</feature>
<evidence type="ECO:0000259" key="6">
    <source>
        <dbReference type="SMART" id="SM00988"/>
    </source>
</evidence>
<proteinExistence type="inferred from homology"/>
<evidence type="ECO:0000256" key="3">
    <source>
        <dbReference type="ARBA" id="ARBA00023186"/>
    </source>
</evidence>
<evidence type="ECO:0000256" key="1">
    <source>
        <dbReference type="ARBA" id="ARBA00022490"/>
    </source>
</evidence>
<dbReference type="InterPro" id="IPR002395">
    <property type="entry name" value="Kininogen"/>
</dbReference>
<dbReference type="RefSeq" id="WP_172316386.1">
    <property type="nucleotide sequence ID" value="NZ_WOEY01000132.1"/>
</dbReference>
<dbReference type="NCBIfam" id="NF009751">
    <property type="entry name" value="PRK13261.1-1"/>
    <property type="match status" value="1"/>
</dbReference>